<evidence type="ECO:0000256" key="10">
    <source>
        <dbReference type="ARBA" id="ARBA00022840"/>
    </source>
</evidence>
<evidence type="ECO:0000259" key="14">
    <source>
        <dbReference type="PROSITE" id="PS50109"/>
    </source>
</evidence>
<keyword evidence="5" id="KW-0597">Phosphoprotein</keyword>
<dbReference type="Pfam" id="PF02518">
    <property type="entry name" value="HATPase_c"/>
    <property type="match status" value="1"/>
</dbReference>
<evidence type="ECO:0000256" key="6">
    <source>
        <dbReference type="ARBA" id="ARBA00022679"/>
    </source>
</evidence>
<evidence type="ECO:0000259" key="16">
    <source>
        <dbReference type="PROSITE" id="PS50113"/>
    </source>
</evidence>
<sequence length="652" mass="71924">MPALSRTVQMKRPIFRSRLFFKFIIPYIFLIVLVFSLSGWLFFSSASEALDAELSRRLIGVADLTSRTVNPAFILRIQPGDEDTSLYRLILGELEKIREAAQVKDIHLFNRQNRVIVDLDGTQAIGEEDLLLQIDAYELGQVWRGQAVSSILYRGRDGRFYKAGYAPLKDEQGAIIAGVGVEVGVDFMQIMDRVRRQFIGITLASGGLILLISFLISQSIIRPIQTLTSATEELGNEEGYPTVDLNRNDELGDLGKHFNRMIDQIRTKDALLRRMYDEERTRAEVLEGYSQTLLKSIPSGVLGVNLKGEITSCNPAAEKILGLSSLSLLDRPVQGALGVCAPLEKIIMTTVTTGREAAWEESPVEDPSGGKRWIGAMASPIKNGGGREIGATAVFADLTEVKNLQEEIALKRQMAILGELSAGMAHEIRNPLAAIQALGELLSRRVKGRAGRDEQGHVPSGEGDLEELSRDLVAEIRHLNRFVTEFLIYARMPLLRIEKSDLREIVDAALSLAAPSGRPERVVVRNNIPPSFPEAPVDPIEFRRVLLNLIQNAFQAMGEEGELGIDAEIVHRYLVLRVSDTGPGISSEHRDKIFRPFFTTKQGGTGLGLAISERIIRGHGGSLTFETGEGKGTTFIVQIPLQEPIETPTLIS</sequence>
<dbReference type="SUPFAM" id="SSF158472">
    <property type="entry name" value="HAMP domain-like"/>
    <property type="match status" value="1"/>
</dbReference>
<evidence type="ECO:0000256" key="7">
    <source>
        <dbReference type="ARBA" id="ARBA00022692"/>
    </source>
</evidence>
<dbReference type="GO" id="GO:0005524">
    <property type="term" value="F:ATP binding"/>
    <property type="evidence" value="ECO:0007669"/>
    <property type="project" value="UniProtKB-KW"/>
</dbReference>
<keyword evidence="4" id="KW-1003">Cell membrane</keyword>
<evidence type="ECO:0000256" key="12">
    <source>
        <dbReference type="ARBA" id="ARBA00023012"/>
    </source>
</evidence>
<dbReference type="SUPFAM" id="SSF55874">
    <property type="entry name" value="ATPase domain of HSP90 chaperone/DNA topoisomerase II/histidine kinase"/>
    <property type="match status" value="1"/>
</dbReference>
<dbReference type="PRINTS" id="PR00344">
    <property type="entry name" value="BCTRLSENSOR"/>
</dbReference>
<evidence type="ECO:0000256" key="5">
    <source>
        <dbReference type="ARBA" id="ARBA00022553"/>
    </source>
</evidence>
<dbReference type="SMART" id="SM00387">
    <property type="entry name" value="HATPase_c"/>
    <property type="match status" value="1"/>
</dbReference>
<reference evidence="18 19" key="1">
    <citation type="journal article" date="2020" name="Nature">
        <title>Bacterial chemolithoautotrophy via manganese oxidation.</title>
        <authorList>
            <person name="Yu H."/>
            <person name="Leadbetter J.R."/>
        </authorList>
    </citation>
    <scope>NUCLEOTIDE SEQUENCE [LARGE SCALE GENOMIC DNA]</scope>
    <source>
        <strain evidence="18 19">Mn-1</strain>
    </source>
</reference>
<dbReference type="SUPFAM" id="SSF55785">
    <property type="entry name" value="PYP-like sensor domain (PAS domain)"/>
    <property type="match status" value="1"/>
</dbReference>
<dbReference type="PANTHER" id="PTHR43065">
    <property type="entry name" value="SENSOR HISTIDINE KINASE"/>
    <property type="match status" value="1"/>
</dbReference>
<keyword evidence="6" id="KW-0808">Transferase</keyword>
<feature type="transmembrane region" description="Helical" evidence="13">
    <location>
        <begin position="198"/>
        <end position="216"/>
    </location>
</feature>
<dbReference type="Gene3D" id="3.30.450.20">
    <property type="entry name" value="PAS domain"/>
    <property type="match status" value="1"/>
</dbReference>
<comment type="subcellular location">
    <subcellularLocation>
        <location evidence="2">Cell membrane</location>
        <topology evidence="2">Multi-pass membrane protein</topology>
    </subcellularLocation>
</comment>
<evidence type="ECO:0000256" key="1">
    <source>
        <dbReference type="ARBA" id="ARBA00000085"/>
    </source>
</evidence>
<keyword evidence="11 13" id="KW-1133">Transmembrane helix</keyword>
<organism evidence="18 19">
    <name type="scientific">Candidatus Manganitrophus noduliformans</name>
    <dbReference type="NCBI Taxonomy" id="2606439"/>
    <lineage>
        <taxon>Bacteria</taxon>
        <taxon>Pseudomonadati</taxon>
        <taxon>Nitrospirota</taxon>
        <taxon>Nitrospiria</taxon>
        <taxon>Candidatus Troglogloeales</taxon>
        <taxon>Candidatus Manganitrophaceae</taxon>
        <taxon>Candidatus Manganitrophus</taxon>
    </lineage>
</organism>
<dbReference type="Gene3D" id="6.10.340.10">
    <property type="match status" value="1"/>
</dbReference>
<dbReference type="InterPro" id="IPR003661">
    <property type="entry name" value="HisK_dim/P_dom"/>
</dbReference>
<evidence type="ECO:0000259" key="15">
    <source>
        <dbReference type="PROSITE" id="PS50112"/>
    </source>
</evidence>
<dbReference type="Gene3D" id="1.10.287.130">
    <property type="match status" value="1"/>
</dbReference>
<evidence type="ECO:0000313" key="19">
    <source>
        <dbReference type="Proteomes" id="UP000534783"/>
    </source>
</evidence>
<dbReference type="EC" id="2.7.13.3" evidence="3"/>
<feature type="domain" description="PAC" evidence="16">
    <location>
        <begin position="357"/>
        <end position="410"/>
    </location>
</feature>
<dbReference type="PROSITE" id="PS50885">
    <property type="entry name" value="HAMP"/>
    <property type="match status" value="1"/>
</dbReference>
<evidence type="ECO:0000256" key="11">
    <source>
        <dbReference type="ARBA" id="ARBA00022989"/>
    </source>
</evidence>
<dbReference type="CDD" id="cd06225">
    <property type="entry name" value="HAMP"/>
    <property type="match status" value="1"/>
</dbReference>
<feature type="domain" description="Histidine kinase" evidence="14">
    <location>
        <begin position="423"/>
        <end position="643"/>
    </location>
</feature>
<evidence type="ECO:0000259" key="17">
    <source>
        <dbReference type="PROSITE" id="PS50885"/>
    </source>
</evidence>
<keyword evidence="8" id="KW-0547">Nucleotide-binding</keyword>
<dbReference type="InterPro" id="IPR036890">
    <property type="entry name" value="HATPase_C_sf"/>
</dbReference>
<accession>A0A7X6IAY6</accession>
<protein>
    <recommendedName>
        <fullName evidence="3">histidine kinase</fullName>
        <ecNumber evidence="3">2.7.13.3</ecNumber>
    </recommendedName>
</protein>
<keyword evidence="12" id="KW-0902">Two-component regulatory system</keyword>
<dbReference type="CDD" id="cd00082">
    <property type="entry name" value="HisKA"/>
    <property type="match status" value="1"/>
</dbReference>
<dbReference type="Proteomes" id="UP000534783">
    <property type="component" value="Unassembled WGS sequence"/>
</dbReference>
<dbReference type="InterPro" id="IPR013767">
    <property type="entry name" value="PAS_fold"/>
</dbReference>
<dbReference type="InterPro" id="IPR000014">
    <property type="entry name" value="PAS"/>
</dbReference>
<evidence type="ECO:0000256" key="13">
    <source>
        <dbReference type="SAM" id="Phobius"/>
    </source>
</evidence>
<name>A0A7X6IAY6_9BACT</name>
<evidence type="ECO:0000256" key="2">
    <source>
        <dbReference type="ARBA" id="ARBA00004651"/>
    </source>
</evidence>
<gene>
    <name evidence="18" type="ORF">MNODULE_08895</name>
</gene>
<dbReference type="GO" id="GO:0005886">
    <property type="term" value="C:plasma membrane"/>
    <property type="evidence" value="ECO:0007669"/>
    <property type="project" value="UniProtKB-SubCell"/>
</dbReference>
<feature type="domain" description="HAMP" evidence="17">
    <location>
        <begin position="218"/>
        <end position="270"/>
    </location>
</feature>
<dbReference type="InterPro" id="IPR035965">
    <property type="entry name" value="PAS-like_dom_sf"/>
</dbReference>
<evidence type="ECO:0000256" key="9">
    <source>
        <dbReference type="ARBA" id="ARBA00022777"/>
    </source>
</evidence>
<feature type="transmembrane region" description="Helical" evidence="13">
    <location>
        <begin position="20"/>
        <end position="43"/>
    </location>
</feature>
<dbReference type="InterPro" id="IPR004358">
    <property type="entry name" value="Sig_transdc_His_kin-like_C"/>
</dbReference>
<dbReference type="InterPro" id="IPR003660">
    <property type="entry name" value="HAMP_dom"/>
</dbReference>
<dbReference type="AlphaFoldDB" id="A0A7X6IAY6"/>
<dbReference type="Pfam" id="PF00512">
    <property type="entry name" value="HisKA"/>
    <property type="match status" value="1"/>
</dbReference>
<dbReference type="SMART" id="SM00304">
    <property type="entry name" value="HAMP"/>
    <property type="match status" value="1"/>
</dbReference>
<dbReference type="PROSITE" id="PS50109">
    <property type="entry name" value="HIS_KIN"/>
    <property type="match status" value="1"/>
</dbReference>
<feature type="domain" description="PAS" evidence="15">
    <location>
        <begin position="286"/>
        <end position="331"/>
    </location>
</feature>
<dbReference type="SUPFAM" id="SSF103190">
    <property type="entry name" value="Sensory domain-like"/>
    <property type="match status" value="1"/>
</dbReference>
<dbReference type="GO" id="GO:0006355">
    <property type="term" value="P:regulation of DNA-templated transcription"/>
    <property type="evidence" value="ECO:0007669"/>
    <property type="project" value="InterPro"/>
</dbReference>
<dbReference type="GO" id="GO:0000155">
    <property type="term" value="F:phosphorelay sensor kinase activity"/>
    <property type="evidence" value="ECO:0007669"/>
    <property type="project" value="InterPro"/>
</dbReference>
<keyword evidence="9" id="KW-0418">Kinase</keyword>
<dbReference type="InterPro" id="IPR029151">
    <property type="entry name" value="Sensor-like_sf"/>
</dbReference>
<keyword evidence="13" id="KW-0472">Membrane</keyword>
<comment type="catalytic activity">
    <reaction evidence="1">
        <text>ATP + protein L-histidine = ADP + protein N-phospho-L-histidine.</text>
        <dbReference type="EC" id="2.7.13.3"/>
    </reaction>
</comment>
<dbReference type="InterPro" id="IPR005467">
    <property type="entry name" value="His_kinase_dom"/>
</dbReference>
<evidence type="ECO:0000313" key="18">
    <source>
        <dbReference type="EMBL" id="NKE70854.1"/>
    </source>
</evidence>
<dbReference type="PROSITE" id="PS50113">
    <property type="entry name" value="PAC"/>
    <property type="match status" value="1"/>
</dbReference>
<dbReference type="InterPro" id="IPR000700">
    <property type="entry name" value="PAS-assoc_C"/>
</dbReference>
<dbReference type="EMBL" id="VTOW01000001">
    <property type="protein sequence ID" value="NKE70854.1"/>
    <property type="molecule type" value="Genomic_DNA"/>
</dbReference>
<dbReference type="PROSITE" id="PS50112">
    <property type="entry name" value="PAS"/>
    <property type="match status" value="1"/>
</dbReference>
<evidence type="ECO:0000256" key="8">
    <source>
        <dbReference type="ARBA" id="ARBA00022741"/>
    </source>
</evidence>
<keyword evidence="7 13" id="KW-0812">Transmembrane</keyword>
<proteinExistence type="predicted"/>
<dbReference type="Pfam" id="PF00672">
    <property type="entry name" value="HAMP"/>
    <property type="match status" value="1"/>
</dbReference>
<dbReference type="Pfam" id="PF00989">
    <property type="entry name" value="PAS"/>
    <property type="match status" value="1"/>
</dbReference>
<dbReference type="InterPro" id="IPR036097">
    <property type="entry name" value="HisK_dim/P_sf"/>
</dbReference>
<dbReference type="SMART" id="SM00388">
    <property type="entry name" value="HisKA"/>
    <property type="match status" value="1"/>
</dbReference>
<keyword evidence="10" id="KW-0067">ATP-binding</keyword>
<dbReference type="SUPFAM" id="SSF47384">
    <property type="entry name" value="Homodimeric domain of signal transducing histidine kinase"/>
    <property type="match status" value="1"/>
</dbReference>
<evidence type="ECO:0000256" key="4">
    <source>
        <dbReference type="ARBA" id="ARBA00022475"/>
    </source>
</evidence>
<dbReference type="PANTHER" id="PTHR43065:SF10">
    <property type="entry name" value="PEROXIDE STRESS-ACTIVATED HISTIDINE KINASE MAK3"/>
    <property type="match status" value="1"/>
</dbReference>
<dbReference type="NCBIfam" id="TIGR00229">
    <property type="entry name" value="sensory_box"/>
    <property type="match status" value="1"/>
</dbReference>
<evidence type="ECO:0000256" key="3">
    <source>
        <dbReference type="ARBA" id="ARBA00012438"/>
    </source>
</evidence>
<comment type="caution">
    <text evidence="18">The sequence shown here is derived from an EMBL/GenBank/DDBJ whole genome shotgun (WGS) entry which is preliminary data.</text>
</comment>
<dbReference type="InterPro" id="IPR003594">
    <property type="entry name" value="HATPase_dom"/>
</dbReference>
<dbReference type="Gene3D" id="3.30.565.10">
    <property type="entry name" value="Histidine kinase-like ATPase, C-terminal domain"/>
    <property type="match status" value="1"/>
</dbReference>
<keyword evidence="19" id="KW-1185">Reference proteome</keyword>